<dbReference type="EMBL" id="LR797254">
    <property type="protein sequence ID" value="CAB4198372.1"/>
    <property type="molecule type" value="Genomic_DNA"/>
</dbReference>
<name>A0A6J5PE55_9CAUD</name>
<evidence type="ECO:0000256" key="1">
    <source>
        <dbReference type="SAM" id="MobiDB-lite"/>
    </source>
</evidence>
<dbReference type="Pfam" id="PF08279">
    <property type="entry name" value="HTH_11"/>
    <property type="match status" value="1"/>
</dbReference>
<proteinExistence type="predicted"/>
<dbReference type="InterPro" id="IPR013196">
    <property type="entry name" value="HTH_11"/>
</dbReference>
<feature type="region of interest" description="Disordered" evidence="1">
    <location>
        <begin position="1"/>
        <end position="27"/>
    </location>
</feature>
<protein>
    <submittedName>
        <fullName evidence="3">Helix-turn-helix, type 11</fullName>
    </submittedName>
</protein>
<organism evidence="3">
    <name type="scientific">uncultured Caudovirales phage</name>
    <dbReference type="NCBI Taxonomy" id="2100421"/>
    <lineage>
        <taxon>Viruses</taxon>
        <taxon>Duplodnaviria</taxon>
        <taxon>Heunggongvirae</taxon>
        <taxon>Uroviricota</taxon>
        <taxon>Caudoviricetes</taxon>
        <taxon>Peduoviridae</taxon>
        <taxon>Maltschvirus</taxon>
        <taxon>Maltschvirus maltsch</taxon>
    </lineage>
</organism>
<reference evidence="3" key="1">
    <citation type="submission" date="2020-05" db="EMBL/GenBank/DDBJ databases">
        <authorList>
            <person name="Chiriac C."/>
            <person name="Salcher M."/>
            <person name="Ghai R."/>
            <person name="Kavagutti S V."/>
        </authorList>
    </citation>
    <scope>NUCLEOTIDE SEQUENCE</scope>
</reference>
<dbReference type="EMBL" id="LR796844">
    <property type="protein sequence ID" value="CAB4169477.1"/>
    <property type="molecule type" value="Genomic_DNA"/>
</dbReference>
<feature type="domain" description="Helix-turn-helix type 11" evidence="2">
    <location>
        <begin position="33"/>
        <end position="69"/>
    </location>
</feature>
<evidence type="ECO:0000313" key="4">
    <source>
        <dbReference type="EMBL" id="CAB4198372.1"/>
    </source>
</evidence>
<evidence type="ECO:0000259" key="2">
    <source>
        <dbReference type="Pfam" id="PF08279"/>
    </source>
</evidence>
<sequence length="177" mass="20419">MNTKHETTKPSRRSTRQGATKDAATPAEIDERRRLVAVLLSMRETHQAIAERLEVSRSTVERDIGVIRQAWRDAAQVEIKEQVALELTSLNEVQRRLWREHLRHQPIDLRAVDRLLHIHDRIARMLGLDKPQRIEVTGVNSNVLIVQRDNETLLDEIEVFSRRLSALAESTDDVIDV</sequence>
<accession>A0A6J5PE55</accession>
<evidence type="ECO:0000313" key="3">
    <source>
        <dbReference type="EMBL" id="CAB4169477.1"/>
    </source>
</evidence>
<gene>
    <name evidence="4" type="ORF">UFOVP1305_76</name>
    <name evidence="3" type="ORF">UFOVP896_21</name>
</gene>